<dbReference type="AlphaFoldDB" id="A0AAQ3MJ48"/>
<dbReference type="Proteomes" id="UP001374535">
    <property type="component" value="Chromosome 11"/>
</dbReference>
<keyword evidence="2" id="KW-1185">Reference proteome</keyword>
<sequence length="163" mass="18721">MTRSGAYLNSPLILKTYVQTNLLQLSLVGLVSSWSLTATHAQRRLRRIFKVSISLENRRRCYGFWEEVFELNLLATFQCKKKKAPMDVYLNILELSQAPASIPGEPIDIMTFAKKFSCFKRRVVVCVALSLAKSIKVVEMFLPFDIMEDIENLNVDHFSQLLD</sequence>
<name>A0AAQ3MJ48_VIGMU</name>
<evidence type="ECO:0000313" key="1">
    <source>
        <dbReference type="EMBL" id="WVY91289.1"/>
    </source>
</evidence>
<gene>
    <name evidence="1" type="ORF">V8G54_036803</name>
</gene>
<organism evidence="1 2">
    <name type="scientific">Vigna mungo</name>
    <name type="common">Black gram</name>
    <name type="synonym">Phaseolus mungo</name>
    <dbReference type="NCBI Taxonomy" id="3915"/>
    <lineage>
        <taxon>Eukaryota</taxon>
        <taxon>Viridiplantae</taxon>
        <taxon>Streptophyta</taxon>
        <taxon>Embryophyta</taxon>
        <taxon>Tracheophyta</taxon>
        <taxon>Spermatophyta</taxon>
        <taxon>Magnoliopsida</taxon>
        <taxon>eudicotyledons</taxon>
        <taxon>Gunneridae</taxon>
        <taxon>Pentapetalae</taxon>
        <taxon>rosids</taxon>
        <taxon>fabids</taxon>
        <taxon>Fabales</taxon>
        <taxon>Fabaceae</taxon>
        <taxon>Papilionoideae</taxon>
        <taxon>50 kb inversion clade</taxon>
        <taxon>NPAAA clade</taxon>
        <taxon>indigoferoid/millettioid clade</taxon>
        <taxon>Phaseoleae</taxon>
        <taxon>Vigna</taxon>
    </lineage>
</organism>
<evidence type="ECO:0000313" key="2">
    <source>
        <dbReference type="Proteomes" id="UP001374535"/>
    </source>
</evidence>
<proteinExistence type="predicted"/>
<accession>A0AAQ3MJ48</accession>
<dbReference type="EMBL" id="CP144690">
    <property type="protein sequence ID" value="WVY91289.1"/>
    <property type="molecule type" value="Genomic_DNA"/>
</dbReference>
<protein>
    <submittedName>
        <fullName evidence="1">Uncharacterized protein</fullName>
    </submittedName>
</protein>
<reference evidence="1 2" key="1">
    <citation type="journal article" date="2023" name="Life. Sci Alliance">
        <title>Evolutionary insights into 3D genome organization and epigenetic landscape of Vigna mungo.</title>
        <authorList>
            <person name="Junaid A."/>
            <person name="Singh B."/>
            <person name="Bhatia S."/>
        </authorList>
    </citation>
    <scope>NUCLEOTIDE SEQUENCE [LARGE SCALE GENOMIC DNA]</scope>
    <source>
        <strain evidence="1">Urdbean</strain>
    </source>
</reference>